<evidence type="ECO:0000313" key="9">
    <source>
        <dbReference type="EMBL" id="KAK1725111.1"/>
    </source>
</evidence>
<evidence type="ECO:0000259" key="8">
    <source>
        <dbReference type="PROSITE" id="PS50048"/>
    </source>
</evidence>
<gene>
    <name evidence="9" type="ORF">BDZ83DRAFT_577343</name>
</gene>
<dbReference type="CDD" id="cd12148">
    <property type="entry name" value="fungal_TF_MHR"/>
    <property type="match status" value="1"/>
</dbReference>
<dbReference type="PANTHER" id="PTHR46910">
    <property type="entry name" value="TRANSCRIPTION FACTOR PDR1"/>
    <property type="match status" value="1"/>
</dbReference>
<evidence type="ECO:0000256" key="1">
    <source>
        <dbReference type="ARBA" id="ARBA00004123"/>
    </source>
</evidence>
<keyword evidence="4" id="KW-0238">DNA-binding</keyword>
<dbReference type="PROSITE" id="PS50048">
    <property type="entry name" value="ZN2_CY6_FUNGAL_2"/>
    <property type="match status" value="1"/>
</dbReference>
<comment type="caution">
    <text evidence="9">The sequence shown here is derived from an EMBL/GenBank/DDBJ whole genome shotgun (WGS) entry which is preliminary data.</text>
</comment>
<evidence type="ECO:0000256" key="5">
    <source>
        <dbReference type="ARBA" id="ARBA00023163"/>
    </source>
</evidence>
<keyword evidence="6" id="KW-0539">Nucleus</keyword>
<dbReference type="CDD" id="cd00067">
    <property type="entry name" value="GAL4"/>
    <property type="match status" value="1"/>
</dbReference>
<dbReference type="GO" id="GO:0003677">
    <property type="term" value="F:DNA binding"/>
    <property type="evidence" value="ECO:0007669"/>
    <property type="project" value="UniProtKB-KW"/>
</dbReference>
<dbReference type="Pfam" id="PF04082">
    <property type="entry name" value="Fungal_trans"/>
    <property type="match status" value="1"/>
</dbReference>
<dbReference type="InterPro" id="IPR001138">
    <property type="entry name" value="Zn2Cys6_DnaBD"/>
</dbReference>
<evidence type="ECO:0000256" key="6">
    <source>
        <dbReference type="ARBA" id="ARBA00023242"/>
    </source>
</evidence>
<dbReference type="EMBL" id="JAHMHS010000045">
    <property type="protein sequence ID" value="KAK1725111.1"/>
    <property type="molecule type" value="Genomic_DNA"/>
</dbReference>
<feature type="domain" description="Zn(2)-C6 fungal-type" evidence="8">
    <location>
        <begin position="14"/>
        <end position="44"/>
    </location>
</feature>
<dbReference type="InterPro" id="IPR007219">
    <property type="entry name" value="XnlR_reg_dom"/>
</dbReference>
<evidence type="ECO:0000256" key="7">
    <source>
        <dbReference type="SAM" id="MobiDB-lite"/>
    </source>
</evidence>
<dbReference type="AlphaFoldDB" id="A0AAD8UPP4"/>
<evidence type="ECO:0000256" key="3">
    <source>
        <dbReference type="ARBA" id="ARBA00023015"/>
    </source>
</evidence>
<keyword evidence="5" id="KW-0804">Transcription</keyword>
<name>A0AAD8UPP4_GLOAC</name>
<feature type="region of interest" description="Disordered" evidence="7">
    <location>
        <begin position="112"/>
        <end position="137"/>
    </location>
</feature>
<proteinExistence type="predicted"/>
<feature type="region of interest" description="Disordered" evidence="7">
    <location>
        <begin position="73"/>
        <end position="95"/>
    </location>
</feature>
<dbReference type="PANTHER" id="PTHR46910:SF37">
    <property type="entry name" value="ZN(II)2CYS6 TRANSCRIPTION FACTOR (EUROFUNG)"/>
    <property type="match status" value="1"/>
</dbReference>
<organism evidence="9 10">
    <name type="scientific">Glomerella acutata</name>
    <name type="common">Colletotrichum acutatum</name>
    <dbReference type="NCBI Taxonomy" id="27357"/>
    <lineage>
        <taxon>Eukaryota</taxon>
        <taxon>Fungi</taxon>
        <taxon>Dikarya</taxon>
        <taxon>Ascomycota</taxon>
        <taxon>Pezizomycotina</taxon>
        <taxon>Sordariomycetes</taxon>
        <taxon>Hypocreomycetidae</taxon>
        <taxon>Glomerellales</taxon>
        <taxon>Glomerellaceae</taxon>
        <taxon>Colletotrichum</taxon>
        <taxon>Colletotrichum acutatum species complex</taxon>
    </lineage>
</organism>
<dbReference type="GO" id="GO:0000981">
    <property type="term" value="F:DNA-binding transcription factor activity, RNA polymerase II-specific"/>
    <property type="evidence" value="ECO:0007669"/>
    <property type="project" value="InterPro"/>
</dbReference>
<dbReference type="Proteomes" id="UP001244207">
    <property type="component" value="Unassembled WGS sequence"/>
</dbReference>
<dbReference type="GO" id="GO:0006351">
    <property type="term" value="P:DNA-templated transcription"/>
    <property type="evidence" value="ECO:0007669"/>
    <property type="project" value="InterPro"/>
</dbReference>
<dbReference type="GO" id="GO:0008270">
    <property type="term" value="F:zinc ion binding"/>
    <property type="evidence" value="ECO:0007669"/>
    <property type="project" value="InterPro"/>
</dbReference>
<comment type="subcellular location">
    <subcellularLocation>
        <location evidence="1">Nucleus</location>
    </subcellularLocation>
</comment>
<protein>
    <submittedName>
        <fullName evidence="9">Fungal-specific transcription factor</fullName>
    </submittedName>
</protein>
<dbReference type="SMART" id="SM00066">
    <property type="entry name" value="GAL4"/>
    <property type="match status" value="1"/>
</dbReference>
<dbReference type="RefSeq" id="XP_060365166.1">
    <property type="nucleotide sequence ID" value="XM_060505012.1"/>
</dbReference>
<dbReference type="Gene3D" id="4.10.240.10">
    <property type="entry name" value="Zn(2)-C6 fungal-type DNA-binding domain"/>
    <property type="match status" value="1"/>
</dbReference>
<evidence type="ECO:0000256" key="4">
    <source>
        <dbReference type="ARBA" id="ARBA00023125"/>
    </source>
</evidence>
<keyword evidence="10" id="KW-1185">Reference proteome</keyword>
<keyword evidence="3" id="KW-0805">Transcription regulation</keyword>
<reference evidence="9" key="1">
    <citation type="submission" date="2021-12" db="EMBL/GenBank/DDBJ databases">
        <title>Comparative genomics, transcriptomics and evolutionary studies reveal genomic signatures of adaptation to plant cell wall in hemibiotrophic fungi.</title>
        <authorList>
            <consortium name="DOE Joint Genome Institute"/>
            <person name="Baroncelli R."/>
            <person name="Diaz J.F."/>
            <person name="Benocci T."/>
            <person name="Peng M."/>
            <person name="Battaglia E."/>
            <person name="Haridas S."/>
            <person name="Andreopoulos W."/>
            <person name="Labutti K."/>
            <person name="Pangilinan J."/>
            <person name="Floch G.L."/>
            <person name="Makela M.R."/>
            <person name="Henrissat B."/>
            <person name="Grigoriev I.V."/>
            <person name="Crouch J.A."/>
            <person name="De Vries R.P."/>
            <person name="Sukno S.A."/>
            <person name="Thon M.R."/>
        </authorList>
    </citation>
    <scope>NUCLEOTIDE SEQUENCE</scope>
    <source>
        <strain evidence="9">CBS 112980</strain>
    </source>
</reference>
<dbReference type="SMART" id="SM00906">
    <property type="entry name" value="Fungal_trans"/>
    <property type="match status" value="1"/>
</dbReference>
<keyword evidence="2" id="KW-0479">Metal-binding</keyword>
<feature type="compositionally biased region" description="Polar residues" evidence="7">
    <location>
        <begin position="112"/>
        <end position="132"/>
    </location>
</feature>
<evidence type="ECO:0000256" key="2">
    <source>
        <dbReference type="ARBA" id="ARBA00022723"/>
    </source>
</evidence>
<dbReference type="InterPro" id="IPR050987">
    <property type="entry name" value="AtrR-like"/>
</dbReference>
<dbReference type="GeneID" id="85388911"/>
<dbReference type="Pfam" id="PF00172">
    <property type="entry name" value="Zn_clus"/>
    <property type="match status" value="1"/>
</dbReference>
<dbReference type="SUPFAM" id="SSF57701">
    <property type="entry name" value="Zn2/Cys6 DNA-binding domain"/>
    <property type="match status" value="1"/>
</dbReference>
<dbReference type="InterPro" id="IPR036864">
    <property type="entry name" value="Zn2-C6_fun-type_DNA-bd_sf"/>
</dbReference>
<evidence type="ECO:0000313" key="10">
    <source>
        <dbReference type="Proteomes" id="UP001244207"/>
    </source>
</evidence>
<sequence>METSKPKRVRRRKACDLCYHKKIKCDAKEPRCSGCKLYNSECTYTGPTRATAVKSNQAKKIEMLEARLAQLEAQKQPSPKAPNPEFSPTSLEPVSAASISEEEHHLWAANTDSTLNESPGSSTNPGSSISGHESSKTLPPLRQILPSIEDYFQNSNQVLPLFERESFVKMLRSWYAYPAHRKSDVWAAINVVLALAHRHSYASSYEETQHMQQYIDNVQSVLNKLVINEPSMLVLQTLLGLVLVFHGSADQGPASILIATAIRLCQGLGLHTKSTAQDFEPAEALQRSRVFWIAFILDRDLSMRLTQPPMHQESDIDVDIPPLNPTDDIGMVMGFSGQKFNYFRSTVQLAYIQGKLYHMCFSVRALKLPDREKSQNMLRIRKMLENWQNSIPVEFQPELAAATVAAEYLRYICLLHYTHLQLIATTHYADSHHLEWLQGLLSCNKGSTPAARSDLAARLPNCWDKLVTEARTCMHLYAATPENDSALTWLVSCGYLTSIMFITVNNLACPDNPCRLTDQSNVESALLLLERLIKATDDGRLKRIHSACKEINERARLAVMSSSSDIFLHLDPPGLEFGDEDPLDNGRWGLVDGNFWTMNEYTSS</sequence>
<accession>A0AAD8UPP4</accession>
<dbReference type="GO" id="GO:0005634">
    <property type="term" value="C:nucleus"/>
    <property type="evidence" value="ECO:0007669"/>
    <property type="project" value="UniProtKB-SubCell"/>
</dbReference>